<comment type="subcellular location">
    <subcellularLocation>
        <location evidence="2">Plastid</location>
    </subcellularLocation>
</comment>
<comment type="similarity">
    <text evidence="3">Belongs to the Ycf2 family.</text>
</comment>
<reference evidence="8 9" key="1">
    <citation type="submission" date="2019-04" db="EMBL/GenBank/DDBJ databases">
        <title>An improved genome assembly and genetic linkage map for asparagus bean, Vigna unguiculata ssp. sesquipedialis.</title>
        <authorList>
            <person name="Xia Q."/>
            <person name="Zhang R."/>
            <person name="Dong Y."/>
        </authorList>
    </citation>
    <scope>NUCLEOTIDE SEQUENCE [LARGE SCALE GENOMIC DNA]</scope>
    <source>
        <tissue evidence="8">Leaf</tissue>
    </source>
</reference>
<dbReference type="Proteomes" id="UP000501690">
    <property type="component" value="Linkage Group LG5"/>
</dbReference>
<dbReference type="GO" id="GO:0009536">
    <property type="term" value="C:plastid"/>
    <property type="evidence" value="ECO:0007669"/>
    <property type="project" value="UniProtKB-SubCell"/>
</dbReference>
<dbReference type="Pfam" id="PF05695">
    <property type="entry name" value="Ycf2"/>
    <property type="match status" value="1"/>
</dbReference>
<dbReference type="PANTHER" id="PTHR33078">
    <property type="entry name" value="PROTEIN YCF2-RELATED"/>
    <property type="match status" value="1"/>
</dbReference>
<dbReference type="InterPro" id="IPR056777">
    <property type="entry name" value="Ycf2_N"/>
</dbReference>
<sequence>MKGHQFKSWIFELREIVREIKNSHYFLDSWTQFNSVGSFIHIFFHQERFRKLLDPRIFSILLLRNSQGSTSNRYFTIKGVVLFLVAALLYRINNRNMVESKNLYLKGLLPIPMNSIGPRNDTSEESFGSSNINRLIVSLLYLTKGKKISESCFRDPKESTWVLPITKKCIMPESNWSSRWWRNWIGKKRDFCCKISNETVAGIDISFKDKEKDIKYLEFLFVYYMDDPIRKGHDWELFDRLSPSKRRNIINLNSGQLFEILVKDWICYLMFAFREKIPIEVEGFFKQQGAGSTIQSNDIEHVSHLFSRNKWAISLQNCAQFHMWQFHQDLFVSWGKNPHESDFLRKISRENWIWLDNVWLVNKDRFFSKVRNVSSNIQYDSTRSSFVQVTDSSQLNGSSDQFIDPFDSISNEDSEYHYHTLINQREIQQLKERSILWDPSFIQTEGREIESDRFPKYLSGYSSMPRLFTEREKRMNNHPLPEESEEFLGNPTRAIRSFFSDRWSELHLGSNPTERSTRDQKLLKKEQDVSFVPSRRSENQEIVNIFKIITYLQNTVSIHPISSDLGCGMVPKDELDMDSSNKISFLNKNPFFDLFHLFHERKRGGYTLRHSEERFQEMADLFTLSITEPDLVYHKGFAFSIDSYGLDQRQFLKEVFNSRDESKKKSLLVLPPIFYEENESFYRRIRKNWELPVITNLQNGSVYHKEIRCS</sequence>
<accession>A0A4D6LUX3</accession>
<gene>
    <name evidence="8" type="ORF">DEO72_LG5g508</name>
</gene>
<name>A0A4D6LUX3_VIGUN</name>
<evidence type="ECO:0000313" key="9">
    <source>
        <dbReference type="Proteomes" id="UP000501690"/>
    </source>
</evidence>
<evidence type="ECO:0000256" key="4">
    <source>
        <dbReference type="ARBA" id="ARBA00022640"/>
    </source>
</evidence>
<evidence type="ECO:0000256" key="2">
    <source>
        <dbReference type="ARBA" id="ARBA00004474"/>
    </source>
</evidence>
<protein>
    <submittedName>
        <fullName evidence="8">Uncharacterized protein family Ycf2</fullName>
    </submittedName>
</protein>
<dbReference type="GO" id="GO:0005524">
    <property type="term" value="F:ATP binding"/>
    <property type="evidence" value="ECO:0007669"/>
    <property type="project" value="UniProtKB-KW"/>
</dbReference>
<proteinExistence type="inferred from homology"/>
<dbReference type="PANTHER" id="PTHR33078:SF89">
    <property type="entry name" value="PROTEIN YCF2"/>
    <property type="match status" value="1"/>
</dbReference>
<evidence type="ECO:0000256" key="5">
    <source>
        <dbReference type="ARBA" id="ARBA00022741"/>
    </source>
</evidence>
<keyword evidence="9" id="KW-1185">Reference proteome</keyword>
<evidence type="ECO:0000313" key="8">
    <source>
        <dbReference type="EMBL" id="QCD92445.1"/>
    </source>
</evidence>
<evidence type="ECO:0000256" key="6">
    <source>
        <dbReference type="ARBA" id="ARBA00022840"/>
    </source>
</evidence>
<keyword evidence="6" id="KW-0067">ATP-binding</keyword>
<keyword evidence="4" id="KW-0934">Plastid</keyword>
<evidence type="ECO:0000259" key="7">
    <source>
        <dbReference type="Pfam" id="PF05695"/>
    </source>
</evidence>
<keyword evidence="5" id="KW-0547">Nucleotide-binding</keyword>
<evidence type="ECO:0000256" key="3">
    <source>
        <dbReference type="ARBA" id="ARBA00009361"/>
    </source>
</evidence>
<evidence type="ECO:0000256" key="1">
    <source>
        <dbReference type="ARBA" id="ARBA00002329"/>
    </source>
</evidence>
<dbReference type="AlphaFoldDB" id="A0A4D6LUX3"/>
<organism evidence="8 9">
    <name type="scientific">Vigna unguiculata</name>
    <name type="common">Cowpea</name>
    <dbReference type="NCBI Taxonomy" id="3917"/>
    <lineage>
        <taxon>Eukaryota</taxon>
        <taxon>Viridiplantae</taxon>
        <taxon>Streptophyta</taxon>
        <taxon>Embryophyta</taxon>
        <taxon>Tracheophyta</taxon>
        <taxon>Spermatophyta</taxon>
        <taxon>Magnoliopsida</taxon>
        <taxon>eudicotyledons</taxon>
        <taxon>Gunneridae</taxon>
        <taxon>Pentapetalae</taxon>
        <taxon>rosids</taxon>
        <taxon>fabids</taxon>
        <taxon>Fabales</taxon>
        <taxon>Fabaceae</taxon>
        <taxon>Papilionoideae</taxon>
        <taxon>50 kb inversion clade</taxon>
        <taxon>NPAAA clade</taxon>
        <taxon>indigoferoid/millettioid clade</taxon>
        <taxon>Phaseoleae</taxon>
        <taxon>Vigna</taxon>
    </lineage>
</organism>
<comment type="function">
    <text evidence="1">Probable ATPase of unknown function. Its presence in a non-photosynthetic plant (Epifagus virginiana) and experiments in tobacco indicate that it has an essential function which is probably not related to photosynthesis.</text>
</comment>
<dbReference type="EMBL" id="CP039349">
    <property type="protein sequence ID" value="QCD92445.1"/>
    <property type="molecule type" value="Genomic_DNA"/>
</dbReference>
<feature type="domain" description="Ycf2 N-terminal" evidence="7">
    <location>
        <begin position="1"/>
        <end position="689"/>
    </location>
</feature>